<dbReference type="SUPFAM" id="SSF53300">
    <property type="entry name" value="vWA-like"/>
    <property type="match status" value="1"/>
</dbReference>
<dbReference type="Gene3D" id="3.40.50.410">
    <property type="entry name" value="von Willebrand factor, type A domain"/>
    <property type="match status" value="1"/>
</dbReference>
<dbReference type="AlphaFoldDB" id="A0A3M7SEP1"/>
<organism evidence="1 2">
    <name type="scientific">Brachionus plicatilis</name>
    <name type="common">Marine rotifer</name>
    <name type="synonym">Brachionus muelleri</name>
    <dbReference type="NCBI Taxonomy" id="10195"/>
    <lineage>
        <taxon>Eukaryota</taxon>
        <taxon>Metazoa</taxon>
        <taxon>Spiralia</taxon>
        <taxon>Gnathifera</taxon>
        <taxon>Rotifera</taxon>
        <taxon>Eurotatoria</taxon>
        <taxon>Monogononta</taxon>
        <taxon>Pseudotrocha</taxon>
        <taxon>Ploima</taxon>
        <taxon>Brachionidae</taxon>
        <taxon>Brachionus</taxon>
    </lineage>
</organism>
<comment type="caution">
    <text evidence="1">The sequence shown here is derived from an EMBL/GenBank/DDBJ whole genome shotgun (WGS) entry which is preliminary data.</text>
</comment>
<gene>
    <name evidence="1" type="ORF">BpHYR1_002224</name>
</gene>
<keyword evidence="2" id="KW-1185">Reference proteome</keyword>
<dbReference type="EMBL" id="REGN01001516">
    <property type="protein sequence ID" value="RNA34199.1"/>
    <property type="molecule type" value="Genomic_DNA"/>
</dbReference>
<dbReference type="STRING" id="10195.A0A3M7SEP1"/>
<evidence type="ECO:0000313" key="2">
    <source>
        <dbReference type="Proteomes" id="UP000276133"/>
    </source>
</evidence>
<protein>
    <submittedName>
        <fullName evidence="1">Zinc finger protein</fullName>
    </submittedName>
</protein>
<dbReference type="OrthoDB" id="2142040at2759"/>
<evidence type="ECO:0000313" key="1">
    <source>
        <dbReference type="EMBL" id="RNA34199.1"/>
    </source>
</evidence>
<name>A0A3M7SEP1_BRAPC</name>
<accession>A0A3M7SEP1</accession>
<dbReference type="Proteomes" id="UP000276133">
    <property type="component" value="Unassembled WGS sequence"/>
</dbReference>
<dbReference type="InterPro" id="IPR036465">
    <property type="entry name" value="vWFA_dom_sf"/>
</dbReference>
<dbReference type="PANTHER" id="PTHR34706">
    <property type="entry name" value="SLR1338 PROTEIN"/>
    <property type="match status" value="1"/>
</dbReference>
<reference evidence="1 2" key="1">
    <citation type="journal article" date="2018" name="Sci. Rep.">
        <title>Genomic signatures of local adaptation to the degree of environmental predictability in rotifers.</title>
        <authorList>
            <person name="Franch-Gras L."/>
            <person name="Hahn C."/>
            <person name="Garcia-Roger E.M."/>
            <person name="Carmona M.J."/>
            <person name="Serra M."/>
            <person name="Gomez A."/>
        </authorList>
    </citation>
    <scope>NUCLEOTIDE SEQUENCE [LARGE SCALE GENOMIC DNA]</scope>
    <source>
        <strain evidence="1">HYR1</strain>
    </source>
</reference>
<sequence length="268" mass="30817">MPTPPPYEDYQSKPLTKEERYRAIIQKHEISHEFSNRLQVLQGFKVVFVFDDSGSMNTVLQDSPLNTGDNLFKATRWDELQYFAKISIEIASIFDSNGSDVYFLNRKPSPISQVVDFNQMRRYFEAKPNGFTPIVRCLESILATNSDQVLNEKKLLIIIATDGEPTDETGRSDIRSFKRILQSRSNKCFTTIVACTDDDDSVGYLNRWDRSIKNLDVVDDFRNERKEIKKIKGNNFPFSFGDYVVKSLVGSIDPELDKMDEQTCCCIL</sequence>
<proteinExistence type="predicted"/>
<dbReference type="PANTHER" id="PTHR34706:SF1">
    <property type="entry name" value="VWFA DOMAIN-CONTAINING PROTEIN"/>
    <property type="match status" value="1"/>
</dbReference>